<dbReference type="RefSeq" id="WP_350784176.1">
    <property type="nucleotide sequence ID" value="NZ_JBEPEK010000223.1"/>
</dbReference>
<dbReference type="Gene3D" id="3.10.450.50">
    <property type="match status" value="1"/>
</dbReference>
<keyword evidence="2" id="KW-1185">Reference proteome</keyword>
<proteinExistence type="predicted"/>
<dbReference type="EMBL" id="JBEPEK010000223">
    <property type="protein sequence ID" value="MER7183126.1"/>
    <property type="molecule type" value="Genomic_DNA"/>
</dbReference>
<comment type="caution">
    <text evidence="1">The sequence shown here is derived from an EMBL/GenBank/DDBJ whole genome shotgun (WGS) entry which is preliminary data.</text>
</comment>
<protein>
    <submittedName>
        <fullName evidence="1">Nuclear transport factor 2 family protein</fullName>
    </submittedName>
</protein>
<sequence length="148" mass="16469">MPSPVPVWLTEGAVVRLAEEWFAALDRRAPVDELLPLLVPSGLVLHFPEGVYREREGFRVWYEAAHRRLGTGAHAVTAIDVRLNDGPSAEVGLTVDWQGSRRDALGRRRRTAHETRQIWTVAQQGGNTPQIRTCSVTGLTAMLHTLAR</sequence>
<evidence type="ECO:0000313" key="1">
    <source>
        <dbReference type="EMBL" id="MER7183126.1"/>
    </source>
</evidence>
<reference evidence="1 2" key="1">
    <citation type="submission" date="2024-06" db="EMBL/GenBank/DDBJ databases">
        <title>The Natural Products Discovery Center: Release of the First 8490 Sequenced Strains for Exploring Actinobacteria Biosynthetic Diversity.</title>
        <authorList>
            <person name="Kalkreuter E."/>
            <person name="Kautsar S.A."/>
            <person name="Yang D."/>
            <person name="Bader C.D."/>
            <person name="Teijaro C.N."/>
            <person name="Fluegel L."/>
            <person name="Davis C.M."/>
            <person name="Simpson J.R."/>
            <person name="Lauterbach L."/>
            <person name="Steele A.D."/>
            <person name="Gui C."/>
            <person name="Meng S."/>
            <person name="Li G."/>
            <person name="Viehrig K."/>
            <person name="Ye F."/>
            <person name="Su P."/>
            <person name="Kiefer A.F."/>
            <person name="Nichols A."/>
            <person name="Cepeda A.J."/>
            <person name="Yan W."/>
            <person name="Fan B."/>
            <person name="Jiang Y."/>
            <person name="Adhikari A."/>
            <person name="Zheng C.-J."/>
            <person name="Schuster L."/>
            <person name="Cowan T.M."/>
            <person name="Smanski M.J."/>
            <person name="Chevrette M.G."/>
            <person name="De Carvalho L.P.S."/>
            <person name="Shen B."/>
        </authorList>
    </citation>
    <scope>NUCLEOTIDE SEQUENCE [LARGE SCALE GENOMIC DNA]</scope>
    <source>
        <strain evidence="1 2">NPDC000234</strain>
    </source>
</reference>
<accession>A0ABV1X297</accession>
<evidence type="ECO:0000313" key="2">
    <source>
        <dbReference type="Proteomes" id="UP001474181"/>
    </source>
</evidence>
<name>A0ABV1X297_9ACTN</name>
<gene>
    <name evidence="1" type="ORF">ABT404_27260</name>
</gene>
<organism evidence="1 2">
    <name type="scientific">Streptomyces hyaluromycini</name>
    <dbReference type="NCBI Taxonomy" id="1377993"/>
    <lineage>
        <taxon>Bacteria</taxon>
        <taxon>Bacillati</taxon>
        <taxon>Actinomycetota</taxon>
        <taxon>Actinomycetes</taxon>
        <taxon>Kitasatosporales</taxon>
        <taxon>Streptomycetaceae</taxon>
        <taxon>Streptomyces</taxon>
    </lineage>
</organism>
<dbReference type="Proteomes" id="UP001474181">
    <property type="component" value="Unassembled WGS sequence"/>
</dbReference>
<dbReference type="SUPFAM" id="SSF54427">
    <property type="entry name" value="NTF2-like"/>
    <property type="match status" value="1"/>
</dbReference>
<dbReference type="InterPro" id="IPR032710">
    <property type="entry name" value="NTF2-like_dom_sf"/>
</dbReference>